<evidence type="ECO:0000313" key="3">
    <source>
        <dbReference type="Proteomes" id="UP000075809"/>
    </source>
</evidence>
<feature type="transmembrane region" description="Helical" evidence="1">
    <location>
        <begin position="126"/>
        <end position="142"/>
    </location>
</feature>
<keyword evidence="1" id="KW-0812">Transmembrane</keyword>
<reference evidence="2 3" key="1">
    <citation type="submission" date="2015-09" db="EMBL/GenBank/DDBJ databases">
        <title>Trachymyrmex zeteki WGS genome.</title>
        <authorList>
            <person name="Nygaard S."/>
            <person name="Hu H."/>
            <person name="Boomsma J."/>
            <person name="Zhang G."/>
        </authorList>
    </citation>
    <scope>NUCLEOTIDE SEQUENCE [LARGE SCALE GENOMIC DNA]</scope>
    <source>
        <strain evidence="2">Tzet28-1</strain>
        <tissue evidence="2">Whole body</tissue>
    </source>
</reference>
<accession>A0A151XJ60</accession>
<keyword evidence="1" id="KW-0472">Membrane</keyword>
<dbReference type="EMBL" id="KQ982080">
    <property type="protein sequence ID" value="KYQ60367.1"/>
    <property type="molecule type" value="Genomic_DNA"/>
</dbReference>
<proteinExistence type="predicted"/>
<keyword evidence="1" id="KW-1133">Transmembrane helix</keyword>
<name>A0A151XJ60_9HYME</name>
<dbReference type="Proteomes" id="UP000075809">
    <property type="component" value="Unassembled WGS sequence"/>
</dbReference>
<evidence type="ECO:0000256" key="1">
    <source>
        <dbReference type="SAM" id="Phobius"/>
    </source>
</evidence>
<gene>
    <name evidence="2" type="ORF">ALC60_00775</name>
</gene>
<feature type="non-terminal residue" evidence="2">
    <location>
        <position position="1"/>
    </location>
</feature>
<keyword evidence="3" id="KW-1185">Reference proteome</keyword>
<evidence type="ECO:0000313" key="2">
    <source>
        <dbReference type="EMBL" id="KYQ60367.1"/>
    </source>
</evidence>
<protein>
    <submittedName>
        <fullName evidence="2">Uncharacterized protein</fullName>
    </submittedName>
</protein>
<dbReference type="AlphaFoldDB" id="A0A151XJ60"/>
<organism evidence="2 3">
    <name type="scientific">Mycetomoellerius zeteki</name>
    <dbReference type="NCBI Taxonomy" id="64791"/>
    <lineage>
        <taxon>Eukaryota</taxon>
        <taxon>Metazoa</taxon>
        <taxon>Ecdysozoa</taxon>
        <taxon>Arthropoda</taxon>
        <taxon>Hexapoda</taxon>
        <taxon>Insecta</taxon>
        <taxon>Pterygota</taxon>
        <taxon>Neoptera</taxon>
        <taxon>Endopterygota</taxon>
        <taxon>Hymenoptera</taxon>
        <taxon>Apocrita</taxon>
        <taxon>Aculeata</taxon>
        <taxon>Formicoidea</taxon>
        <taxon>Formicidae</taxon>
        <taxon>Myrmicinae</taxon>
        <taxon>Mycetomoellerius</taxon>
    </lineage>
</organism>
<sequence length="150" mass="17419">NVLSYRAQAELRKTQHLCTDYNGPLCNAYIPCKALQFGDNSRGLMTKDHRFLNYKIADSAIDKIMNLTRRKSLIPYSIAERLSLAMIFQRKFETSLVSLQPRFACVDSGYFDKHNARGTRRSRENLLLYIYALQLYVCTWSYQCDLIIAC</sequence>